<gene>
    <name evidence="1" type="ORF">FDY95_22795</name>
</gene>
<dbReference type="Proteomes" id="UP000305517">
    <property type="component" value="Unassembled WGS sequence"/>
</dbReference>
<dbReference type="AlphaFoldDB" id="A0A5R8WIZ2"/>
<evidence type="ECO:0000313" key="2">
    <source>
        <dbReference type="Proteomes" id="UP000305517"/>
    </source>
</evidence>
<comment type="caution">
    <text evidence="1">The sequence shown here is derived from an EMBL/GenBank/DDBJ whole genome shotgun (WGS) entry which is preliminary data.</text>
</comment>
<organism evidence="1 2">
    <name type="scientific">Hymenobacter jeollabukensis</name>
    <dbReference type="NCBI Taxonomy" id="2025313"/>
    <lineage>
        <taxon>Bacteria</taxon>
        <taxon>Pseudomonadati</taxon>
        <taxon>Bacteroidota</taxon>
        <taxon>Cytophagia</taxon>
        <taxon>Cytophagales</taxon>
        <taxon>Hymenobacteraceae</taxon>
        <taxon>Hymenobacter</taxon>
    </lineage>
</organism>
<evidence type="ECO:0008006" key="3">
    <source>
        <dbReference type="Google" id="ProtNLM"/>
    </source>
</evidence>
<evidence type="ECO:0000313" key="1">
    <source>
        <dbReference type="EMBL" id="TLM88667.1"/>
    </source>
</evidence>
<proteinExistence type="predicted"/>
<keyword evidence="2" id="KW-1185">Reference proteome</keyword>
<protein>
    <recommendedName>
        <fullName evidence="3">DUF4177 domain-containing protein</fullName>
    </recommendedName>
</protein>
<reference evidence="1 2" key="1">
    <citation type="submission" date="2019-05" db="EMBL/GenBank/DDBJ databases">
        <title>Hymenobacter edaphi sp. nov., isolated from abandoned arsenic-contaminated farmland soil.</title>
        <authorList>
            <person name="Nie L."/>
        </authorList>
    </citation>
    <scope>NUCLEOTIDE SEQUENCE [LARGE SCALE GENOMIC DNA]</scope>
    <source>
        <strain evidence="1 2">1-3-3-8</strain>
    </source>
</reference>
<accession>A0A5R8WIZ2</accession>
<dbReference type="RefSeq" id="WP_138081420.1">
    <property type="nucleotide sequence ID" value="NZ_VAJM01000016.1"/>
</dbReference>
<name>A0A5R8WIZ2_9BACT</name>
<dbReference type="OrthoDB" id="9764804at2"/>
<dbReference type="EMBL" id="VAJM01000016">
    <property type="protein sequence ID" value="TLM88667.1"/>
    <property type="molecule type" value="Genomic_DNA"/>
</dbReference>
<sequence length="95" mass="10768">MTFQQPLRFVSQDKGLDWKSYQFDEALAPYLAQGYRIAHVQYHIGEGIHFQDSDNRSESRGMHLFACVLFEHDAHHAPAAAENTAWAGPGRHGND</sequence>